<dbReference type="Gene3D" id="3.20.20.80">
    <property type="entry name" value="Glycosidases"/>
    <property type="match status" value="1"/>
</dbReference>
<feature type="signal peptide" evidence="1">
    <location>
        <begin position="1"/>
        <end position="35"/>
    </location>
</feature>
<dbReference type="GO" id="GO:0009277">
    <property type="term" value="C:fungal-type cell wall"/>
    <property type="evidence" value="ECO:0007669"/>
    <property type="project" value="TreeGrafter"/>
</dbReference>
<reference evidence="3 4" key="1">
    <citation type="submission" date="2019-06" db="EMBL/GenBank/DDBJ databases">
        <authorList>
            <person name="Palmer J.M."/>
        </authorList>
    </citation>
    <scope>NUCLEOTIDE SEQUENCE [LARGE SCALE GENOMIC DNA]</scope>
    <source>
        <strain evidence="3 4">TWF106</strain>
    </source>
</reference>
<dbReference type="PANTHER" id="PTHR34154:SF3">
    <property type="entry name" value="ALKALI-SENSITIVE LINKAGE PROTEIN 1"/>
    <property type="match status" value="1"/>
</dbReference>
<evidence type="ECO:0000256" key="1">
    <source>
        <dbReference type="SAM" id="SignalP"/>
    </source>
</evidence>
<dbReference type="PANTHER" id="PTHR34154">
    <property type="entry name" value="ALKALI-SENSITIVE LINKAGE PROTEIN 1"/>
    <property type="match status" value="1"/>
</dbReference>
<dbReference type="Proteomes" id="UP000472727">
    <property type="component" value="Unassembled WGS sequence"/>
</dbReference>
<feature type="domain" description="Asl1-like glycosyl hydrolase catalytic" evidence="2">
    <location>
        <begin position="58"/>
        <end position="289"/>
    </location>
</feature>
<dbReference type="InterPro" id="IPR017853">
    <property type="entry name" value="GH"/>
</dbReference>
<name>A0A7C8UMH8_ORBOL</name>
<dbReference type="GO" id="GO:0071966">
    <property type="term" value="P:fungal-type cell wall polysaccharide metabolic process"/>
    <property type="evidence" value="ECO:0007669"/>
    <property type="project" value="TreeGrafter"/>
</dbReference>
<proteinExistence type="predicted"/>
<accession>A0A7C8UMH8</accession>
<organism evidence="3 4">
    <name type="scientific">Orbilia oligospora</name>
    <name type="common">Nematode-trapping fungus</name>
    <name type="synonym">Arthrobotrys oligospora</name>
    <dbReference type="NCBI Taxonomy" id="2813651"/>
    <lineage>
        <taxon>Eukaryota</taxon>
        <taxon>Fungi</taxon>
        <taxon>Dikarya</taxon>
        <taxon>Ascomycota</taxon>
        <taxon>Pezizomycotina</taxon>
        <taxon>Orbiliomycetes</taxon>
        <taxon>Orbiliales</taxon>
        <taxon>Orbiliaceae</taxon>
        <taxon>Orbilia</taxon>
    </lineage>
</organism>
<feature type="chain" id="PRO_5028948011" description="Asl1-like glycosyl hydrolase catalytic domain-containing protein" evidence="1">
    <location>
        <begin position="36"/>
        <end position="297"/>
    </location>
</feature>
<sequence>MSRTLLKHLRHPLVRRQNRNLVLFGFLIFLVLVLGQEVAELAPKNPKRGIVFLFNSTYPTDYQEFTGSGNSITWYYNYGQSPSSQLASSQWEFVPMVWGKDQAKSIQGNVNKIKSAGGRVSHILGFNEPDIPRKWGGSDMSPTDAATLWKQYIQPLSSQGIKLCTPGVSSSPDGFTWMSNFFSACSGCTFDLLCLHHYGRPASSLKAHLEKYHKIYPSLPVWLTEFADSKDTADNTRQYINQVLPQLDSAPYIERYSYFGASRELVSNVGPNAALLDNDGELKPIGRAYFFAENLRA</sequence>
<evidence type="ECO:0000313" key="3">
    <source>
        <dbReference type="EMBL" id="KAF3213375.1"/>
    </source>
</evidence>
<evidence type="ECO:0000313" key="4">
    <source>
        <dbReference type="Proteomes" id="UP000472727"/>
    </source>
</evidence>
<dbReference type="InterPro" id="IPR053183">
    <property type="entry name" value="ASL1"/>
</dbReference>
<dbReference type="Pfam" id="PF11790">
    <property type="entry name" value="Glyco_hydro_cc"/>
    <property type="match status" value="1"/>
</dbReference>
<keyword evidence="1" id="KW-0732">Signal</keyword>
<comment type="caution">
    <text evidence="3">The sequence shown here is derived from an EMBL/GenBank/DDBJ whole genome shotgun (WGS) entry which is preliminary data.</text>
</comment>
<gene>
    <name evidence="3" type="ORF">TWF106_009502</name>
</gene>
<evidence type="ECO:0000259" key="2">
    <source>
        <dbReference type="Pfam" id="PF11790"/>
    </source>
</evidence>
<dbReference type="InterPro" id="IPR024655">
    <property type="entry name" value="Asl1_glyco_hydro_catalytic"/>
</dbReference>
<protein>
    <recommendedName>
        <fullName evidence="2">Asl1-like glycosyl hydrolase catalytic domain-containing protein</fullName>
    </recommendedName>
</protein>
<dbReference type="SUPFAM" id="SSF51445">
    <property type="entry name" value="(Trans)glycosidases"/>
    <property type="match status" value="1"/>
</dbReference>
<dbReference type="AlphaFoldDB" id="A0A7C8UMH8"/>
<dbReference type="EMBL" id="WIWS01000064">
    <property type="protein sequence ID" value="KAF3213375.1"/>
    <property type="molecule type" value="Genomic_DNA"/>
</dbReference>